<reference evidence="1" key="1">
    <citation type="journal article" date="2015" name="ISME J.">
        <title>Draft Genome Sequence of Streptomyces incarnatus NRRL8089, which Produces the Nucleoside Antibiotic Sinefungin.</title>
        <authorList>
            <person name="Oshima K."/>
            <person name="Hattori M."/>
            <person name="Shimizu H."/>
            <person name="Fukuda K."/>
            <person name="Nemoto M."/>
            <person name="Inagaki K."/>
            <person name="Tamura T."/>
        </authorList>
    </citation>
    <scope>NUCLEOTIDE SEQUENCE</scope>
    <source>
        <strain evidence="1">FACHB-1277</strain>
    </source>
</reference>
<dbReference type="InterPro" id="IPR029060">
    <property type="entry name" value="PIN-like_dom_sf"/>
</dbReference>
<reference evidence="1" key="2">
    <citation type="submission" date="2020-08" db="EMBL/GenBank/DDBJ databases">
        <authorList>
            <person name="Chen M."/>
            <person name="Teng W."/>
            <person name="Zhao L."/>
            <person name="Hu C."/>
            <person name="Zhou Y."/>
            <person name="Han B."/>
            <person name="Song L."/>
            <person name="Shu W."/>
        </authorList>
    </citation>
    <scope>NUCLEOTIDE SEQUENCE</scope>
    <source>
        <strain evidence="1">FACHB-1277</strain>
    </source>
</reference>
<dbReference type="RefSeq" id="WP_190353293.1">
    <property type="nucleotide sequence ID" value="NZ_JACJPY010000161.1"/>
</dbReference>
<dbReference type="Proteomes" id="UP000631421">
    <property type="component" value="Unassembled WGS sequence"/>
</dbReference>
<accession>A0A926UXY2</accession>
<gene>
    <name evidence="1" type="ORF">H6F44_22385</name>
</gene>
<dbReference type="EMBL" id="JACJPY010000161">
    <property type="protein sequence ID" value="MBD2152836.1"/>
    <property type="molecule type" value="Genomic_DNA"/>
</dbReference>
<evidence type="ECO:0000313" key="2">
    <source>
        <dbReference type="Proteomes" id="UP000631421"/>
    </source>
</evidence>
<evidence type="ECO:0008006" key="3">
    <source>
        <dbReference type="Google" id="ProtNLM"/>
    </source>
</evidence>
<dbReference type="SUPFAM" id="SSF88723">
    <property type="entry name" value="PIN domain-like"/>
    <property type="match status" value="1"/>
</dbReference>
<comment type="caution">
    <text evidence="1">The sequence shown here is derived from an EMBL/GenBank/DDBJ whole genome shotgun (WGS) entry which is preliminary data.</text>
</comment>
<protein>
    <recommendedName>
        <fullName evidence="3">PIN domain-containing protein</fullName>
    </recommendedName>
</protein>
<proteinExistence type="predicted"/>
<dbReference type="AlphaFoldDB" id="A0A926UXY2"/>
<keyword evidence="2" id="KW-1185">Reference proteome</keyword>
<dbReference type="Gene3D" id="3.40.50.1010">
    <property type="entry name" value="5'-nuclease"/>
    <property type="match status" value="1"/>
</dbReference>
<sequence length="93" mass="10600">MSLLILDTDHVSLFLKGNTLICDRIFQTEPDKLAISVITAQEICQGWLSEINKCSQASQSSKLLLAYAEFEKALDFFQTIRRVSFDNDAYCQF</sequence>
<name>A0A926UXY2_9CYAN</name>
<organism evidence="1 2">
    <name type="scientific">Pseudanabaena cinerea FACHB-1277</name>
    <dbReference type="NCBI Taxonomy" id="2949581"/>
    <lineage>
        <taxon>Bacteria</taxon>
        <taxon>Bacillati</taxon>
        <taxon>Cyanobacteriota</taxon>
        <taxon>Cyanophyceae</taxon>
        <taxon>Pseudanabaenales</taxon>
        <taxon>Pseudanabaenaceae</taxon>
        <taxon>Pseudanabaena</taxon>
        <taxon>Pseudanabaena cinerea</taxon>
    </lineage>
</organism>
<evidence type="ECO:0000313" key="1">
    <source>
        <dbReference type="EMBL" id="MBD2152836.1"/>
    </source>
</evidence>